<evidence type="ECO:0000256" key="2">
    <source>
        <dbReference type="SAM" id="Phobius"/>
    </source>
</evidence>
<keyword evidence="2" id="KW-0812">Transmembrane</keyword>
<keyword evidence="2" id="KW-1133">Transmembrane helix</keyword>
<protein>
    <submittedName>
        <fullName evidence="3">Uncharacterized protein</fullName>
    </submittedName>
</protein>
<feature type="transmembrane region" description="Helical" evidence="2">
    <location>
        <begin position="94"/>
        <end position="111"/>
    </location>
</feature>
<reference evidence="3" key="1">
    <citation type="submission" date="2018-07" db="EMBL/GenBank/DDBJ databases">
        <authorList>
            <person name="Quirk P.G."/>
            <person name="Krulwich T.A."/>
        </authorList>
    </citation>
    <scope>NUCLEOTIDE SEQUENCE</scope>
</reference>
<dbReference type="AlphaFoldDB" id="A0A380TCS6"/>
<organism evidence="3">
    <name type="scientific">metagenome</name>
    <dbReference type="NCBI Taxonomy" id="256318"/>
    <lineage>
        <taxon>unclassified sequences</taxon>
        <taxon>metagenomes</taxon>
    </lineage>
</organism>
<gene>
    <name evidence="3" type="ORF">DF3PB_240009</name>
</gene>
<evidence type="ECO:0000313" key="3">
    <source>
        <dbReference type="EMBL" id="SUS06086.1"/>
    </source>
</evidence>
<name>A0A380TCS6_9ZZZZ</name>
<accession>A0A380TCS6</accession>
<feature type="compositionally biased region" description="Low complexity" evidence="1">
    <location>
        <begin position="131"/>
        <end position="147"/>
    </location>
</feature>
<sequence>MVSRRVCLLVTLGLLAVLTPSPSDENPGVLADVETAGEASPSLLGAPPASIAPAGLQSRTAGGETGLYAAMAGPPASPWAVAAFGALDGVQREFLSVFILVATVLAAMVITGRIRRGDPPIGGDCCSGADVTPVPRRTPTATRGRGN</sequence>
<evidence type="ECO:0000256" key="1">
    <source>
        <dbReference type="SAM" id="MobiDB-lite"/>
    </source>
</evidence>
<feature type="region of interest" description="Disordered" evidence="1">
    <location>
        <begin position="126"/>
        <end position="147"/>
    </location>
</feature>
<proteinExistence type="predicted"/>
<dbReference type="EMBL" id="UIDG01000157">
    <property type="protein sequence ID" value="SUS06086.1"/>
    <property type="molecule type" value="Genomic_DNA"/>
</dbReference>
<keyword evidence="2" id="KW-0472">Membrane</keyword>